<name>A0A9X2F8K0_9BACT</name>
<gene>
    <name evidence="1" type="ORF">NG895_07955</name>
</gene>
<reference evidence="1" key="1">
    <citation type="submission" date="2022-06" db="EMBL/GenBank/DDBJ databases">
        <title>Aeoliella straminimaris, a novel planctomycete from sediments.</title>
        <authorList>
            <person name="Vitorino I.R."/>
            <person name="Lage O.M."/>
        </authorList>
    </citation>
    <scope>NUCLEOTIDE SEQUENCE</scope>
    <source>
        <strain evidence="1">ICT_H6.2</strain>
    </source>
</reference>
<dbReference type="RefSeq" id="WP_252851942.1">
    <property type="nucleotide sequence ID" value="NZ_JAMXLR010000026.1"/>
</dbReference>
<keyword evidence="2" id="KW-1185">Reference proteome</keyword>
<dbReference type="AlphaFoldDB" id="A0A9X2F8K0"/>
<evidence type="ECO:0000313" key="2">
    <source>
        <dbReference type="Proteomes" id="UP001155241"/>
    </source>
</evidence>
<organism evidence="1 2">
    <name type="scientific">Aeoliella straminimaris</name>
    <dbReference type="NCBI Taxonomy" id="2954799"/>
    <lineage>
        <taxon>Bacteria</taxon>
        <taxon>Pseudomonadati</taxon>
        <taxon>Planctomycetota</taxon>
        <taxon>Planctomycetia</taxon>
        <taxon>Pirellulales</taxon>
        <taxon>Lacipirellulaceae</taxon>
        <taxon>Aeoliella</taxon>
    </lineage>
</organism>
<evidence type="ECO:0000313" key="1">
    <source>
        <dbReference type="EMBL" id="MCO6043839.1"/>
    </source>
</evidence>
<dbReference type="Proteomes" id="UP001155241">
    <property type="component" value="Unassembled WGS sequence"/>
</dbReference>
<proteinExistence type="predicted"/>
<protein>
    <submittedName>
        <fullName evidence="1">Uncharacterized protein</fullName>
    </submittedName>
</protein>
<dbReference type="EMBL" id="JAMXLR010000026">
    <property type="protein sequence ID" value="MCO6043839.1"/>
    <property type="molecule type" value="Genomic_DNA"/>
</dbReference>
<sequence>MLKRLASWTTRRKFVSLCVLVLLVLVGFFIAKAGYRAHLVSQELARLRAAGVPTNAKELNAFVAIPRGEPDATAAWKKPLDQLVAGALGRRPYGLTLLDGSHELPPPPGEPWDELEAAQKFLQQHKSLYDDIDAAIATPGRCCFIPDHSQGLHVLLPHVTYGRMVVKLLKLRASMRLRDGDTAGAARDLRAMLQTAAILRDDPYEVSQFARMGYLELTYTLMEQLLPHIEAQQSELEAMQSLLEEVDMHRGLELAAMSHRVMGMVAFDNPATGGAGNMPTPIYQAWIGDNELEFLQLMRDLDEGIEADWQGALALNNLHPALDWQDAQRSAPLGRGAWFAPSLCANKLATDVPIFAEGQARASAAAAGIAAARFHHKNDQWPASLDEMVPEFLDELPMDPFTGEPLKMIGTGEEITIYSVGPNLKDDGGVEIPEVDSNGDERLEGKPDIVFRFLKSTEQP</sequence>
<accession>A0A9X2F8K0</accession>
<comment type="caution">
    <text evidence="1">The sequence shown here is derived from an EMBL/GenBank/DDBJ whole genome shotgun (WGS) entry which is preliminary data.</text>
</comment>